<feature type="non-terminal residue" evidence="7">
    <location>
        <position position="1"/>
    </location>
</feature>
<organism evidence="7 8">
    <name type="scientific">Mycobacterium rhizamassiliense</name>
    <dbReference type="NCBI Taxonomy" id="1841860"/>
    <lineage>
        <taxon>Bacteria</taxon>
        <taxon>Bacillati</taxon>
        <taxon>Actinomycetota</taxon>
        <taxon>Actinomycetes</taxon>
        <taxon>Mycobacteriales</taxon>
        <taxon>Mycobacteriaceae</taxon>
        <taxon>Mycobacterium</taxon>
    </lineage>
</organism>
<sequence>VAAAWAGLAYGIFLTVVALRSPPGAELTGHWFLQPGFKALMAFLLTVAAVAHPIVRERRWLMPALLLSAAGDFLLAVPWWPPSFVAGLGAFLLAHVCFVGALLPLAAKGKLSRLRIGAVVLMCAAAFGLLVWFWPHLGSDKLPVTAYLLVLTIMVCTAFMAKLPTAWAAAGAACFALSDSMIAIGRFILVNEALAVPIWWLYAAAQILITAGFFFGRTDGAEAVHDGTEPAAS</sequence>
<gene>
    <name evidence="7" type="ORF">MRAB57_5037</name>
</gene>
<evidence type="ECO:0000256" key="4">
    <source>
        <dbReference type="ARBA" id="ARBA00022989"/>
    </source>
</evidence>
<feature type="transmembrane region" description="Helical" evidence="6">
    <location>
        <begin position="141"/>
        <end position="160"/>
    </location>
</feature>
<proteinExistence type="inferred from homology"/>
<feature type="transmembrane region" description="Helical" evidence="6">
    <location>
        <begin position="167"/>
        <end position="188"/>
    </location>
</feature>
<comment type="subcellular location">
    <subcellularLocation>
        <location evidence="1">Membrane</location>
        <topology evidence="1">Multi-pass membrane protein</topology>
    </subcellularLocation>
</comment>
<accession>A0A2U3P0B3</accession>
<keyword evidence="3 6" id="KW-0812">Transmembrane</keyword>
<feature type="transmembrane region" description="Helical" evidence="6">
    <location>
        <begin position="60"/>
        <end position="80"/>
    </location>
</feature>
<dbReference type="Proteomes" id="UP000240988">
    <property type="component" value="Unassembled WGS sequence"/>
</dbReference>
<comment type="similarity">
    <text evidence="2">Belongs to the TMEM86 family.</text>
</comment>
<reference evidence="7 8" key="1">
    <citation type="submission" date="2017-01" db="EMBL/GenBank/DDBJ databases">
        <authorList>
            <consortium name="Urmite Genomes"/>
        </authorList>
    </citation>
    <scope>NUCLEOTIDE SEQUENCE [LARGE SCALE GENOMIC DNA]</scope>
    <source>
        <strain evidence="7 8">AB57</strain>
    </source>
</reference>
<dbReference type="AlphaFoldDB" id="A0A2U3P0B3"/>
<evidence type="ECO:0000256" key="3">
    <source>
        <dbReference type="ARBA" id="ARBA00022692"/>
    </source>
</evidence>
<keyword evidence="4 6" id="KW-1133">Transmembrane helix</keyword>
<dbReference type="InterPro" id="IPR012506">
    <property type="entry name" value="TMEM86B-like"/>
</dbReference>
<dbReference type="PANTHER" id="PTHR31885:SF6">
    <property type="entry name" value="GH04784P"/>
    <property type="match status" value="1"/>
</dbReference>
<evidence type="ECO:0000256" key="6">
    <source>
        <dbReference type="SAM" id="Phobius"/>
    </source>
</evidence>
<feature type="transmembrane region" description="Helical" evidence="6">
    <location>
        <begin position="194"/>
        <end position="215"/>
    </location>
</feature>
<dbReference type="GO" id="GO:0016787">
    <property type="term" value="F:hydrolase activity"/>
    <property type="evidence" value="ECO:0007669"/>
    <property type="project" value="TreeGrafter"/>
</dbReference>
<keyword evidence="8" id="KW-1185">Reference proteome</keyword>
<keyword evidence="5 6" id="KW-0472">Membrane</keyword>
<dbReference type="GO" id="GO:0016020">
    <property type="term" value="C:membrane"/>
    <property type="evidence" value="ECO:0007669"/>
    <property type="project" value="UniProtKB-SubCell"/>
</dbReference>
<dbReference type="EMBL" id="FUFA01000005">
    <property type="protein sequence ID" value="SPM37194.1"/>
    <property type="molecule type" value="Genomic_DNA"/>
</dbReference>
<evidence type="ECO:0000313" key="7">
    <source>
        <dbReference type="EMBL" id="SPM37194.1"/>
    </source>
</evidence>
<feature type="transmembrane region" description="Helical" evidence="6">
    <location>
        <begin position="114"/>
        <end position="135"/>
    </location>
</feature>
<dbReference type="Pfam" id="PF07947">
    <property type="entry name" value="YhhN"/>
    <property type="match status" value="1"/>
</dbReference>
<evidence type="ECO:0000313" key="8">
    <source>
        <dbReference type="Proteomes" id="UP000240988"/>
    </source>
</evidence>
<dbReference type="PANTHER" id="PTHR31885">
    <property type="entry name" value="GH04784P"/>
    <property type="match status" value="1"/>
</dbReference>
<evidence type="ECO:0000256" key="1">
    <source>
        <dbReference type="ARBA" id="ARBA00004141"/>
    </source>
</evidence>
<dbReference type="STRING" id="1841860.GCA_900157375_05040"/>
<evidence type="ECO:0000256" key="5">
    <source>
        <dbReference type="ARBA" id="ARBA00023136"/>
    </source>
</evidence>
<name>A0A2U3P0B3_9MYCO</name>
<evidence type="ECO:0000256" key="2">
    <source>
        <dbReference type="ARBA" id="ARBA00007375"/>
    </source>
</evidence>
<feature type="transmembrane region" description="Helical" evidence="6">
    <location>
        <begin position="36"/>
        <end position="55"/>
    </location>
</feature>
<protein>
    <submittedName>
        <fullName evidence="7">Uncharacterized membrane protein YhhN</fullName>
    </submittedName>
</protein>
<feature type="transmembrane region" description="Helical" evidence="6">
    <location>
        <begin position="86"/>
        <end position="107"/>
    </location>
</feature>